<accession>A0A8J3RME1</accession>
<dbReference type="Gene3D" id="1.20.58.1460">
    <property type="match status" value="1"/>
</dbReference>
<evidence type="ECO:0000256" key="1">
    <source>
        <dbReference type="SAM" id="MobiDB-lite"/>
    </source>
</evidence>
<comment type="caution">
    <text evidence="4">The sequence shown here is derived from an EMBL/GenBank/DDBJ whole genome shotgun (WGS) entry which is preliminary data.</text>
</comment>
<feature type="domain" description="Transcriptional repressor PaaX-like central Cas2-like" evidence="3">
    <location>
        <begin position="116"/>
        <end position="165"/>
    </location>
</feature>
<feature type="compositionally biased region" description="Low complexity" evidence="1">
    <location>
        <begin position="167"/>
        <end position="191"/>
    </location>
</feature>
<dbReference type="EMBL" id="BOOH01000047">
    <property type="protein sequence ID" value="GIH79271.1"/>
    <property type="molecule type" value="Genomic_DNA"/>
</dbReference>
<proteinExistence type="predicted"/>
<evidence type="ECO:0000259" key="2">
    <source>
        <dbReference type="Pfam" id="PF07848"/>
    </source>
</evidence>
<sequence length="301" mass="32133">MSRIAIRTRATLRTAAGHVLSSEPPMKNEDSLGLRPLTARSVVLSTLLGSHPPHLKARHLVRAGELFGISEGTVRVALSRMVAAGDLVTDDGGYRLGGRLRERQARQDASRSPLTREWDGSWEVAIVTAERRPAAERAAFRDAMTALRMAEIREGVWMRPDNLVRSAPDGDAPGPAAAGPEPAGGADAGPESIGGADAPPSPVTGQCMFLRAVPEGAPAALAASLWDLPAWADRARALGEEFDAAVRVTDRFVLAAAILRHLLTDPLLPPGLLPGDWPGTGLRHRYDLFEAEFGALLRDHL</sequence>
<dbReference type="InterPro" id="IPR048846">
    <property type="entry name" value="PaaX-like_central"/>
</dbReference>
<gene>
    <name evidence="4" type="ORF">Plo01_57000</name>
</gene>
<evidence type="ECO:0000259" key="3">
    <source>
        <dbReference type="Pfam" id="PF20803"/>
    </source>
</evidence>
<dbReference type="GO" id="GO:0006351">
    <property type="term" value="P:DNA-templated transcription"/>
    <property type="evidence" value="ECO:0007669"/>
    <property type="project" value="TreeGrafter"/>
</dbReference>
<dbReference type="AlphaFoldDB" id="A0A8J3RME1"/>
<reference evidence="4 5" key="1">
    <citation type="submission" date="2021-01" db="EMBL/GenBank/DDBJ databases">
        <title>Whole genome shotgun sequence of Planobispora longispora NBRC 13918.</title>
        <authorList>
            <person name="Komaki H."/>
            <person name="Tamura T."/>
        </authorList>
    </citation>
    <scope>NUCLEOTIDE SEQUENCE [LARGE SCALE GENOMIC DNA]</scope>
    <source>
        <strain evidence="4 5">NBRC 13918</strain>
    </source>
</reference>
<dbReference type="Proteomes" id="UP000616724">
    <property type="component" value="Unassembled WGS sequence"/>
</dbReference>
<evidence type="ECO:0000313" key="4">
    <source>
        <dbReference type="EMBL" id="GIH79271.1"/>
    </source>
</evidence>
<name>A0A8J3RME1_9ACTN</name>
<dbReference type="InterPro" id="IPR012906">
    <property type="entry name" value="PaaX-like_N"/>
</dbReference>
<dbReference type="Gene3D" id="1.10.10.10">
    <property type="entry name" value="Winged helix-like DNA-binding domain superfamily/Winged helix DNA-binding domain"/>
    <property type="match status" value="1"/>
</dbReference>
<feature type="domain" description="Transcriptional repressor PaaX-like N-terminal" evidence="2">
    <location>
        <begin position="39"/>
        <end position="98"/>
    </location>
</feature>
<organism evidence="4 5">
    <name type="scientific">Planobispora longispora</name>
    <dbReference type="NCBI Taxonomy" id="28887"/>
    <lineage>
        <taxon>Bacteria</taxon>
        <taxon>Bacillati</taxon>
        <taxon>Actinomycetota</taxon>
        <taxon>Actinomycetes</taxon>
        <taxon>Streptosporangiales</taxon>
        <taxon>Streptosporangiaceae</taxon>
        <taxon>Planobispora</taxon>
    </lineage>
</organism>
<evidence type="ECO:0000313" key="5">
    <source>
        <dbReference type="Proteomes" id="UP000616724"/>
    </source>
</evidence>
<dbReference type="InterPro" id="IPR036388">
    <property type="entry name" value="WH-like_DNA-bd_sf"/>
</dbReference>
<dbReference type="Pfam" id="PF20803">
    <property type="entry name" value="PaaX_M"/>
    <property type="match status" value="1"/>
</dbReference>
<dbReference type="Pfam" id="PF07848">
    <property type="entry name" value="PaaX"/>
    <property type="match status" value="1"/>
</dbReference>
<dbReference type="PANTHER" id="PTHR30319:SF1">
    <property type="entry name" value="TRANSCRIPTIONAL REPRESSOR PAAX"/>
    <property type="match status" value="1"/>
</dbReference>
<dbReference type="PANTHER" id="PTHR30319">
    <property type="entry name" value="PHENYLACETIC ACID REGULATOR-RELATED TRANSCRIPTIONAL REPRESSOR"/>
    <property type="match status" value="1"/>
</dbReference>
<keyword evidence="5" id="KW-1185">Reference proteome</keyword>
<protein>
    <recommendedName>
        <fullName evidence="6">PaaX domain-containing protein, C-domain protein</fullName>
    </recommendedName>
</protein>
<dbReference type="Gene3D" id="3.30.70.2650">
    <property type="match status" value="1"/>
</dbReference>
<evidence type="ECO:0008006" key="6">
    <source>
        <dbReference type="Google" id="ProtNLM"/>
    </source>
</evidence>
<feature type="region of interest" description="Disordered" evidence="1">
    <location>
        <begin position="163"/>
        <end position="200"/>
    </location>
</feature>